<evidence type="ECO:0000256" key="2">
    <source>
        <dbReference type="SAM" id="SignalP"/>
    </source>
</evidence>
<protein>
    <submittedName>
        <fullName evidence="3">Uncharacterized protein</fullName>
    </submittedName>
</protein>
<keyword evidence="1" id="KW-1133">Transmembrane helix</keyword>
<dbReference type="OrthoDB" id="3941372at2759"/>
<feature type="transmembrane region" description="Helical" evidence="1">
    <location>
        <begin position="92"/>
        <end position="114"/>
    </location>
</feature>
<dbReference type="GeneID" id="25368035"/>
<dbReference type="HOGENOM" id="CLU_2084384_0_0_1"/>
<feature type="signal peptide" evidence="2">
    <location>
        <begin position="1"/>
        <end position="22"/>
    </location>
</feature>
<sequence>MHHNGIVLLLTTLLHICPNSDTFSDTFSDTSTLRSGIATTDFAPQTTKNTEFVALQTLLETPELGPSTSSSTNETIVESQSILRRNKRRKTYWVIGLTVFGSVIVLTAILSVVLGPKRVSE</sequence>
<proteinExistence type="predicted"/>
<organism evidence="3 4">
    <name type="scientific">Aureobasidium subglaciale (strain EXF-2481)</name>
    <name type="common">Aureobasidium pullulans var. subglaciale</name>
    <dbReference type="NCBI Taxonomy" id="1043005"/>
    <lineage>
        <taxon>Eukaryota</taxon>
        <taxon>Fungi</taxon>
        <taxon>Dikarya</taxon>
        <taxon>Ascomycota</taxon>
        <taxon>Pezizomycotina</taxon>
        <taxon>Dothideomycetes</taxon>
        <taxon>Dothideomycetidae</taxon>
        <taxon>Dothideales</taxon>
        <taxon>Saccotheciaceae</taxon>
        <taxon>Aureobasidium</taxon>
    </lineage>
</organism>
<dbReference type="AlphaFoldDB" id="A0A074YXW9"/>
<dbReference type="Proteomes" id="UP000030641">
    <property type="component" value="Unassembled WGS sequence"/>
</dbReference>
<evidence type="ECO:0000256" key="1">
    <source>
        <dbReference type="SAM" id="Phobius"/>
    </source>
</evidence>
<evidence type="ECO:0000313" key="4">
    <source>
        <dbReference type="Proteomes" id="UP000030641"/>
    </source>
</evidence>
<name>A0A074YXW9_AURSE</name>
<keyword evidence="1" id="KW-0812">Transmembrane</keyword>
<reference evidence="3 4" key="1">
    <citation type="journal article" date="2014" name="BMC Genomics">
        <title>Genome sequencing of four Aureobasidium pullulans varieties: biotechnological potential, stress tolerance, and description of new species.</title>
        <authorList>
            <person name="Gostin Ar C."/>
            <person name="Ohm R.A."/>
            <person name="Kogej T."/>
            <person name="Sonjak S."/>
            <person name="Turk M."/>
            <person name="Zajc J."/>
            <person name="Zalar P."/>
            <person name="Grube M."/>
            <person name="Sun H."/>
            <person name="Han J."/>
            <person name="Sharma A."/>
            <person name="Chiniquy J."/>
            <person name="Ngan C.Y."/>
            <person name="Lipzen A."/>
            <person name="Barry K."/>
            <person name="Grigoriev I.V."/>
            <person name="Gunde-Cimerman N."/>
        </authorList>
    </citation>
    <scope>NUCLEOTIDE SEQUENCE [LARGE SCALE GENOMIC DNA]</scope>
    <source>
        <strain evidence="3 4">EXF-2481</strain>
    </source>
</reference>
<accession>A0A074YXW9</accession>
<feature type="chain" id="PRO_5001704811" evidence="2">
    <location>
        <begin position="23"/>
        <end position="121"/>
    </location>
</feature>
<evidence type="ECO:0000313" key="3">
    <source>
        <dbReference type="EMBL" id="KEQ91696.1"/>
    </source>
</evidence>
<gene>
    <name evidence="3" type="ORF">AUEXF2481DRAFT_459782</name>
</gene>
<keyword evidence="2" id="KW-0732">Signal</keyword>
<keyword evidence="4" id="KW-1185">Reference proteome</keyword>
<dbReference type="EMBL" id="KL584776">
    <property type="protein sequence ID" value="KEQ91696.1"/>
    <property type="molecule type" value="Genomic_DNA"/>
</dbReference>
<keyword evidence="1" id="KW-0472">Membrane</keyword>
<dbReference type="RefSeq" id="XP_013340210.1">
    <property type="nucleotide sequence ID" value="XM_013484756.1"/>
</dbReference>
<dbReference type="InParanoid" id="A0A074YXW9"/>